<reference evidence="1 2" key="1">
    <citation type="submission" date="2017-09" db="EMBL/GenBank/DDBJ databases">
        <title>Phage vB_EcoM_PHB05 against multidrug-resistant shiga toxin-producing Escherichia.</title>
        <authorList>
            <person name="Chen Y."/>
            <person name="Song J."/>
            <person name="Wu B."/>
        </authorList>
    </citation>
    <scope>NUCLEOTIDE SEQUENCE [LARGE SCALE GENOMIC DNA]</scope>
    <source>
        <strain evidence="1">Wastewater</strain>
    </source>
</reference>
<organism evidence="1 2">
    <name type="scientific">Escherichia phage vB_EcoM_PHB05</name>
    <dbReference type="NCBI Taxonomy" id="2041347"/>
    <lineage>
        <taxon>Viruses</taxon>
        <taxon>Duplodnaviria</taxon>
        <taxon>Heunggongvirae</taxon>
        <taxon>Uroviricota</taxon>
        <taxon>Caudoviricetes</taxon>
        <taxon>Stephanstirmvirinae</taxon>
        <taxon>Justusliebigvirus</taxon>
        <taxon>Justusliebigvirus PHB05</taxon>
    </lineage>
</organism>
<dbReference type="KEGG" id="vg:62611851"/>
<keyword evidence="2" id="KW-1185">Reference proteome</keyword>
<name>A0A291LAB6_9CAUD</name>
<accession>A0A291LAB6</accession>
<dbReference type="Proteomes" id="UP000230824">
    <property type="component" value="Segment"/>
</dbReference>
<proteinExistence type="predicted"/>
<dbReference type="RefSeq" id="YP_009984507.1">
    <property type="nucleotide sequence ID" value="NC_052652.1"/>
</dbReference>
<evidence type="ECO:0000313" key="1">
    <source>
        <dbReference type="EMBL" id="ATI15881.1"/>
    </source>
</evidence>
<evidence type="ECO:0000313" key="2">
    <source>
        <dbReference type="Proteomes" id="UP000230824"/>
    </source>
</evidence>
<dbReference type="EMBL" id="MF805809">
    <property type="protein sequence ID" value="ATI15881.1"/>
    <property type="molecule type" value="Genomic_DNA"/>
</dbReference>
<sequence>MADYGLTDAGFVIPTFDDILNNYMTALKNTFGADTATSEDTVFGQLFRIIAYTDYTLWEGMQGVYNTQTLDGAEGIYLDEIFSKRGFYRKAASAGSGYAYVKSNNKAAWTYELSTDVYFNADNDLTYYVSAPTMLNAKIGAYTISKANATASGETSITFYIQSAIDGGLNSKTLSPSNTNFILDLTNFIKANVSTTDRALVWNDASNVYMGYNPEDNVNPIGLVTPVKFYASIAIGTKWSEIPVTCSDVGYNPVGTESITGISSTFTGFLDTGNFYPFSPGTDVETDAEFRSRFNDNMDEANAATRAAIVKALLLTDGVTKVKIYDNPTLHDQEHAPAMTFQTIVYGGTAEEVAQVIYNTKPINTLTYGTTAITIVTEDGGQEVIRFSPGDNAEYSLKLVYQTGNGSVLSTTERENIVSALANLQAYFELGSTVTNDQIKGVIYSALAFGRLTSLRVYVKLNTEDDSKYNEGDITPAYNVVPSFDLDNISYEYGV</sequence>
<dbReference type="GeneID" id="62611851"/>
<protein>
    <submittedName>
        <fullName evidence="1">Uncharacterized protein</fullName>
    </submittedName>
</protein>